<keyword evidence="9" id="KW-1133">Transmembrane helix</keyword>
<proteinExistence type="predicted"/>
<dbReference type="AlphaFoldDB" id="A0AAE3ZIM9"/>
<evidence type="ECO:0000256" key="3">
    <source>
        <dbReference type="ARBA" id="ARBA00022553"/>
    </source>
</evidence>
<evidence type="ECO:0000313" key="11">
    <source>
        <dbReference type="EMBL" id="MDR7320598.1"/>
    </source>
</evidence>
<dbReference type="Gene3D" id="1.20.5.1930">
    <property type="match status" value="1"/>
</dbReference>
<keyword evidence="4" id="KW-0808">Transferase</keyword>
<dbReference type="EMBL" id="JAVDYC010000001">
    <property type="protein sequence ID" value="MDR7320598.1"/>
    <property type="molecule type" value="Genomic_DNA"/>
</dbReference>
<feature type="transmembrane region" description="Helical" evidence="9">
    <location>
        <begin position="404"/>
        <end position="425"/>
    </location>
</feature>
<keyword evidence="6 11" id="KW-0418">Kinase</keyword>
<organism evidence="11 12">
    <name type="scientific">Catenuloplanes niger</name>
    <dbReference type="NCBI Taxonomy" id="587534"/>
    <lineage>
        <taxon>Bacteria</taxon>
        <taxon>Bacillati</taxon>
        <taxon>Actinomycetota</taxon>
        <taxon>Actinomycetes</taxon>
        <taxon>Micromonosporales</taxon>
        <taxon>Micromonosporaceae</taxon>
        <taxon>Catenuloplanes</taxon>
    </lineage>
</organism>
<keyword evidence="3" id="KW-0597">Phosphoprotein</keyword>
<keyword evidence="12" id="KW-1185">Reference proteome</keyword>
<evidence type="ECO:0000256" key="9">
    <source>
        <dbReference type="SAM" id="Phobius"/>
    </source>
</evidence>
<dbReference type="RefSeq" id="WP_310409167.1">
    <property type="nucleotide sequence ID" value="NZ_JAVDYC010000001.1"/>
</dbReference>
<evidence type="ECO:0000256" key="2">
    <source>
        <dbReference type="ARBA" id="ARBA00012438"/>
    </source>
</evidence>
<dbReference type="GO" id="GO:0005524">
    <property type="term" value="F:ATP binding"/>
    <property type="evidence" value="ECO:0007669"/>
    <property type="project" value="UniProtKB-KW"/>
</dbReference>
<comment type="caution">
    <text evidence="11">The sequence shown here is derived from an EMBL/GenBank/DDBJ whole genome shotgun (WGS) entry which is preliminary data.</text>
</comment>
<evidence type="ECO:0000256" key="8">
    <source>
        <dbReference type="ARBA" id="ARBA00023012"/>
    </source>
</evidence>
<comment type="catalytic activity">
    <reaction evidence="1">
        <text>ATP + protein L-histidine = ADP + protein N-phospho-L-histidine.</text>
        <dbReference type="EC" id="2.7.13.3"/>
    </reaction>
</comment>
<reference evidence="11 12" key="1">
    <citation type="submission" date="2023-07" db="EMBL/GenBank/DDBJ databases">
        <title>Sequencing the genomes of 1000 actinobacteria strains.</title>
        <authorList>
            <person name="Klenk H.-P."/>
        </authorList>
    </citation>
    <scope>NUCLEOTIDE SEQUENCE [LARGE SCALE GENOMIC DNA]</scope>
    <source>
        <strain evidence="11 12">DSM 44711</strain>
    </source>
</reference>
<protein>
    <recommendedName>
        <fullName evidence="2">histidine kinase</fullName>
        <ecNumber evidence="2">2.7.13.3</ecNumber>
    </recommendedName>
</protein>
<keyword evidence="7" id="KW-0067">ATP-binding</keyword>
<gene>
    <name evidence="11" type="ORF">J2S44_000848</name>
</gene>
<feature type="transmembrane region" description="Helical" evidence="9">
    <location>
        <begin position="100"/>
        <end position="117"/>
    </location>
</feature>
<evidence type="ECO:0000256" key="4">
    <source>
        <dbReference type="ARBA" id="ARBA00022679"/>
    </source>
</evidence>
<keyword evidence="9" id="KW-0812">Transmembrane</keyword>
<dbReference type="GO" id="GO:0000155">
    <property type="term" value="F:phosphorelay sensor kinase activity"/>
    <property type="evidence" value="ECO:0007669"/>
    <property type="project" value="InterPro"/>
</dbReference>
<dbReference type="Gene3D" id="3.30.565.10">
    <property type="entry name" value="Histidine kinase-like ATPase, C-terminal domain"/>
    <property type="match status" value="1"/>
</dbReference>
<feature type="domain" description="Signal transduction histidine kinase subgroup 3 dimerisation and phosphoacceptor" evidence="10">
    <location>
        <begin position="185"/>
        <end position="245"/>
    </location>
</feature>
<dbReference type="GO" id="GO:0016020">
    <property type="term" value="C:membrane"/>
    <property type="evidence" value="ECO:0007669"/>
    <property type="project" value="InterPro"/>
</dbReference>
<dbReference type="GO" id="GO:0046983">
    <property type="term" value="F:protein dimerization activity"/>
    <property type="evidence" value="ECO:0007669"/>
    <property type="project" value="InterPro"/>
</dbReference>
<feature type="transmembrane region" description="Helical" evidence="9">
    <location>
        <begin position="40"/>
        <end position="59"/>
    </location>
</feature>
<dbReference type="InterPro" id="IPR036890">
    <property type="entry name" value="HATPase_C_sf"/>
</dbReference>
<evidence type="ECO:0000256" key="1">
    <source>
        <dbReference type="ARBA" id="ARBA00000085"/>
    </source>
</evidence>
<dbReference type="PANTHER" id="PTHR24421:SF10">
    <property type="entry name" value="NITRATE_NITRITE SENSOR PROTEIN NARQ"/>
    <property type="match status" value="1"/>
</dbReference>
<keyword evidence="5" id="KW-0547">Nucleotide-binding</keyword>
<dbReference type="InterPro" id="IPR050482">
    <property type="entry name" value="Sensor_HK_TwoCompSys"/>
</dbReference>
<name>A0AAE3ZIM9_9ACTN</name>
<evidence type="ECO:0000256" key="6">
    <source>
        <dbReference type="ARBA" id="ARBA00022777"/>
    </source>
</evidence>
<dbReference type="PANTHER" id="PTHR24421">
    <property type="entry name" value="NITRATE/NITRITE SENSOR PROTEIN NARX-RELATED"/>
    <property type="match status" value="1"/>
</dbReference>
<keyword evidence="8" id="KW-0902">Two-component regulatory system</keyword>
<evidence type="ECO:0000256" key="7">
    <source>
        <dbReference type="ARBA" id="ARBA00022840"/>
    </source>
</evidence>
<evidence type="ECO:0000259" key="10">
    <source>
        <dbReference type="Pfam" id="PF07730"/>
    </source>
</evidence>
<dbReference type="Pfam" id="PF07730">
    <property type="entry name" value="HisKA_3"/>
    <property type="match status" value="1"/>
</dbReference>
<dbReference type="Proteomes" id="UP001183629">
    <property type="component" value="Unassembled WGS sequence"/>
</dbReference>
<dbReference type="CDD" id="cd16917">
    <property type="entry name" value="HATPase_UhpB-NarQ-NarX-like"/>
    <property type="match status" value="1"/>
</dbReference>
<feature type="transmembrane region" description="Helical" evidence="9">
    <location>
        <begin position="65"/>
        <end position="88"/>
    </location>
</feature>
<accession>A0AAE3ZIM9</accession>
<evidence type="ECO:0000256" key="5">
    <source>
        <dbReference type="ARBA" id="ARBA00022741"/>
    </source>
</evidence>
<dbReference type="EC" id="2.7.13.3" evidence="2"/>
<feature type="transmembrane region" description="Helical" evidence="9">
    <location>
        <begin position="129"/>
        <end position="152"/>
    </location>
</feature>
<sequence length="507" mass="54214">MITRWWRAIRSAGPARLTYDAGLAIALTATAVGLPDLGRLLPAGLVVLVACVDIGSVLLRRAYPATALLTAAAVGTASGQNSFFLLIALSVSAGYRIRDVRRLAVALGATLPLQLMADLRADDEGGPAQVLVTACVFVAADLLPAVATWLAVQRRELLSLVRQRTEMLEEQQRTTAERVRIREVARIAGEMHDSLGHRLTLISLHTGALRSTQAPPPADVVRLVHTAAVQAMDEMHQILVVLRDGQNGAETEPLSAGLAELDRLVEGARAAGTRITLRREGTVRPLHPVIDHAAYRTLQEGLTNALRHAHGSRVRLALRYEPDAVIAEVVNGPGRPGGGPGGGRGLPGLAERVRLVGGVLYHGREPDAGFRLAATLPLTPQGPAAGAVDEVTVALRRADRRSRLGWAVLAASSVTVLLLCAAGWWTATVGSTVDDHTFRDMAIGATEAQVRSRLPDPAASVADPMPPPGLECVSYQARIRFRPDSFTGRYRFCFRDGLLVSKEMRQP</sequence>
<dbReference type="SUPFAM" id="SSF55874">
    <property type="entry name" value="ATPase domain of HSP90 chaperone/DNA topoisomerase II/histidine kinase"/>
    <property type="match status" value="1"/>
</dbReference>
<keyword evidence="9" id="KW-0472">Membrane</keyword>
<dbReference type="InterPro" id="IPR011712">
    <property type="entry name" value="Sig_transdc_His_kin_sub3_dim/P"/>
</dbReference>
<evidence type="ECO:0000313" key="12">
    <source>
        <dbReference type="Proteomes" id="UP001183629"/>
    </source>
</evidence>